<dbReference type="RefSeq" id="WP_285340992.1">
    <property type="nucleotide sequence ID" value="NZ_JASITI010000006.1"/>
</dbReference>
<gene>
    <name evidence="2" type="ORF">QEZ40_005987</name>
</gene>
<dbReference type="NCBIfam" id="NF041195">
    <property type="entry name" value="ScbA_BarX_GamBu"/>
    <property type="match status" value="1"/>
</dbReference>
<dbReference type="EMBL" id="JASITI010000006">
    <property type="protein sequence ID" value="MDK9495340.1"/>
    <property type="molecule type" value="Genomic_DNA"/>
</dbReference>
<evidence type="ECO:0000313" key="3">
    <source>
        <dbReference type="Proteomes" id="UP001223390"/>
    </source>
</evidence>
<accession>A0ABT7GP20</accession>
<keyword evidence="3" id="KW-1185">Reference proteome</keyword>
<dbReference type="InterPro" id="IPR047757">
    <property type="entry name" value="AfsA-like"/>
</dbReference>
<organism evidence="2 3">
    <name type="scientific">Streptomyces katrae</name>
    <dbReference type="NCBI Taxonomy" id="68223"/>
    <lineage>
        <taxon>Bacteria</taxon>
        <taxon>Bacillati</taxon>
        <taxon>Actinomycetota</taxon>
        <taxon>Actinomycetes</taxon>
        <taxon>Kitasatosporales</taxon>
        <taxon>Streptomycetaceae</taxon>
        <taxon>Streptomyces</taxon>
    </lineage>
</organism>
<sequence>MSASTFHVERAAIYDPAWRYATTASEQNGFRFPSLTATVPKELVHRASVAEVLLTNWQRVDEAHFTVTAQWPRSHSFFTPVAGGYYDPLICAETIRQIGSLLGHAEFGVPFGHHFLMWDLNLTVHPEHLQVRQTPASLDIEVTCTTISRRGGRLTGLGYEAVVRREGHVVAKGGGSYTCTSPSVYRRVRPAHTLEPGHRALPLTAPAAPQSVGRLSPTDVVLSPIGEPNRWQLRVDTLHPVLFDHWVDHVPGMVLLEAARQASAAALGRSSFLPLSISGDFKRYAELDVPCVIEAERLYADIPGAEEAVRVTGRQEGQVVYTAVVTAAAYGH</sequence>
<evidence type="ECO:0000313" key="2">
    <source>
        <dbReference type="EMBL" id="MDK9495340.1"/>
    </source>
</evidence>
<comment type="caution">
    <text evidence="2">The sequence shown here is derived from an EMBL/GenBank/DDBJ whole genome shotgun (WGS) entry which is preliminary data.</text>
</comment>
<dbReference type="InterPro" id="IPR005509">
    <property type="entry name" value="AfsA_hotdog_dom"/>
</dbReference>
<dbReference type="SUPFAM" id="SSF54637">
    <property type="entry name" value="Thioesterase/thiol ester dehydrase-isomerase"/>
    <property type="match status" value="1"/>
</dbReference>
<dbReference type="Pfam" id="PF03756">
    <property type="entry name" value="AfsA"/>
    <property type="match status" value="2"/>
</dbReference>
<feature type="domain" description="A-factor biosynthesis hotdog" evidence="1">
    <location>
        <begin position="43"/>
        <end position="177"/>
    </location>
</feature>
<evidence type="ECO:0000259" key="1">
    <source>
        <dbReference type="Pfam" id="PF03756"/>
    </source>
</evidence>
<feature type="domain" description="A-factor biosynthesis hotdog" evidence="1">
    <location>
        <begin position="212"/>
        <end position="327"/>
    </location>
</feature>
<dbReference type="InterPro" id="IPR029069">
    <property type="entry name" value="HotDog_dom_sf"/>
</dbReference>
<proteinExistence type="predicted"/>
<dbReference type="Proteomes" id="UP001223390">
    <property type="component" value="Unassembled WGS sequence"/>
</dbReference>
<name>A0ABT7GP20_9ACTN</name>
<protein>
    <submittedName>
        <fullName evidence="2">ScbA/BarX family gamma-butyrolactone biosynthesis protein</fullName>
    </submittedName>
</protein>
<reference evidence="2 3" key="1">
    <citation type="submission" date="2023-05" db="EMBL/GenBank/DDBJ databases">
        <title>Sequencing and Assembly of Streptomyces sp. NP73.</title>
        <authorList>
            <person name="Konwar A.N."/>
            <person name="Saikia K."/>
            <person name="Thakur D."/>
        </authorList>
    </citation>
    <scope>NUCLEOTIDE SEQUENCE [LARGE SCALE GENOMIC DNA]</scope>
    <source>
        <strain evidence="2 3">NP73</strain>
    </source>
</reference>